<evidence type="ECO:0000256" key="1">
    <source>
        <dbReference type="SAM" id="Coils"/>
    </source>
</evidence>
<dbReference type="EMBL" id="CAUYUJ010014205">
    <property type="protein sequence ID" value="CAK0838178.1"/>
    <property type="molecule type" value="Genomic_DNA"/>
</dbReference>
<accession>A0ABN9SZV6</accession>
<feature type="non-terminal residue" evidence="2">
    <location>
        <position position="301"/>
    </location>
</feature>
<dbReference type="Proteomes" id="UP001189429">
    <property type="component" value="Unassembled WGS sequence"/>
</dbReference>
<keyword evidence="1" id="KW-0175">Coiled coil</keyword>
<comment type="caution">
    <text evidence="2">The sequence shown here is derived from an EMBL/GenBank/DDBJ whole genome shotgun (WGS) entry which is preliminary data.</text>
</comment>
<evidence type="ECO:0000313" key="2">
    <source>
        <dbReference type="EMBL" id="CAK0838178.1"/>
    </source>
</evidence>
<proteinExistence type="predicted"/>
<evidence type="ECO:0000313" key="3">
    <source>
        <dbReference type="Proteomes" id="UP001189429"/>
    </source>
</evidence>
<organism evidence="2 3">
    <name type="scientific">Prorocentrum cordatum</name>
    <dbReference type="NCBI Taxonomy" id="2364126"/>
    <lineage>
        <taxon>Eukaryota</taxon>
        <taxon>Sar</taxon>
        <taxon>Alveolata</taxon>
        <taxon>Dinophyceae</taxon>
        <taxon>Prorocentrales</taxon>
        <taxon>Prorocentraceae</taxon>
        <taxon>Prorocentrum</taxon>
    </lineage>
</organism>
<name>A0ABN9SZV6_9DINO</name>
<sequence>MAGIALQVQGICHTALQGVRQEMEGTLQKLMAPSERRLDYMETDLRKFQKEQQRQEREQKDIRNELERMQKVLNVAEAQLPAIDAAKLAEWDREPSPCVFTAGSATSVTASEVKRSIAEWVADANLDMSEIHFHGEAAPNRRHIFEVRAGAGSQAKAIQLAAALRLRGGRWRRFQCIDTQGATNPLFVGPDKSAKQIRKEVQTKRMQTLLENAHPGHTWKCIRAKGIVTIDSVPLVELIPQGPSEPTRLLWNPQAASYNIDVDAIAKQFNDLFRSFEVDTSNWISTSRYQAQYQYQVYHYM</sequence>
<keyword evidence="3" id="KW-1185">Reference proteome</keyword>
<gene>
    <name evidence="2" type="ORF">PCOR1329_LOCUS34199</name>
</gene>
<reference evidence="2" key="1">
    <citation type="submission" date="2023-10" db="EMBL/GenBank/DDBJ databases">
        <authorList>
            <person name="Chen Y."/>
            <person name="Shah S."/>
            <person name="Dougan E. K."/>
            <person name="Thang M."/>
            <person name="Chan C."/>
        </authorList>
    </citation>
    <scope>NUCLEOTIDE SEQUENCE [LARGE SCALE GENOMIC DNA]</scope>
</reference>
<protein>
    <submittedName>
        <fullName evidence="2">Uncharacterized protein</fullName>
    </submittedName>
</protein>
<feature type="coiled-coil region" evidence="1">
    <location>
        <begin position="38"/>
        <end position="79"/>
    </location>
</feature>